<evidence type="ECO:0000259" key="16">
    <source>
        <dbReference type="PROSITE" id="PS50011"/>
    </source>
</evidence>
<dbReference type="AlphaFoldDB" id="A0A1R2C3J3"/>
<evidence type="ECO:0000256" key="3">
    <source>
        <dbReference type="ARBA" id="ARBA00012513"/>
    </source>
</evidence>
<evidence type="ECO:0000256" key="12">
    <source>
        <dbReference type="ARBA" id="ARBA00024334"/>
    </source>
</evidence>
<dbReference type="InterPro" id="IPR011992">
    <property type="entry name" value="EF-hand-dom_pair"/>
</dbReference>
<evidence type="ECO:0000256" key="13">
    <source>
        <dbReference type="ARBA" id="ARBA00047899"/>
    </source>
</evidence>
<dbReference type="GO" id="GO:0004674">
    <property type="term" value="F:protein serine/threonine kinase activity"/>
    <property type="evidence" value="ECO:0007669"/>
    <property type="project" value="UniProtKB-KW"/>
</dbReference>
<keyword evidence="19" id="KW-1185">Reference proteome</keyword>
<protein>
    <recommendedName>
        <fullName evidence="3">non-specific serine/threonine protein kinase</fullName>
        <ecNumber evidence="3">2.7.11.1</ecNumber>
    </recommendedName>
</protein>
<evidence type="ECO:0000256" key="5">
    <source>
        <dbReference type="ARBA" id="ARBA00022679"/>
    </source>
</evidence>
<evidence type="ECO:0000256" key="14">
    <source>
        <dbReference type="ARBA" id="ARBA00048679"/>
    </source>
</evidence>
<organism evidence="18 19">
    <name type="scientific">Stentor coeruleus</name>
    <dbReference type="NCBI Taxonomy" id="5963"/>
    <lineage>
        <taxon>Eukaryota</taxon>
        <taxon>Sar</taxon>
        <taxon>Alveolata</taxon>
        <taxon>Ciliophora</taxon>
        <taxon>Postciliodesmatophora</taxon>
        <taxon>Heterotrichea</taxon>
        <taxon>Heterotrichida</taxon>
        <taxon>Stentoridae</taxon>
        <taxon>Stentor</taxon>
    </lineage>
</organism>
<feature type="domain" description="Protein kinase" evidence="16">
    <location>
        <begin position="49"/>
        <end position="308"/>
    </location>
</feature>
<comment type="similarity">
    <text evidence="12">Belongs to the protein kinase superfamily. Ser/Thr protein kinase family. CDPK subfamily.</text>
</comment>
<dbReference type="Gene3D" id="1.10.238.10">
    <property type="entry name" value="EF-hand"/>
    <property type="match status" value="2"/>
</dbReference>
<evidence type="ECO:0000256" key="2">
    <source>
        <dbReference type="ARBA" id="ARBA00011245"/>
    </source>
</evidence>
<dbReference type="PANTHER" id="PTHR24349">
    <property type="entry name" value="SERINE/THREONINE-PROTEIN KINASE"/>
    <property type="match status" value="1"/>
</dbReference>
<dbReference type="Gene3D" id="3.30.200.20">
    <property type="entry name" value="Phosphorylase Kinase, domain 1"/>
    <property type="match status" value="1"/>
</dbReference>
<dbReference type="PROSITE" id="PS50011">
    <property type="entry name" value="PROTEIN_KINASE_DOM"/>
    <property type="match status" value="1"/>
</dbReference>
<feature type="domain" description="EF-hand" evidence="17">
    <location>
        <begin position="425"/>
        <end position="459"/>
    </location>
</feature>
<dbReference type="Proteomes" id="UP000187209">
    <property type="component" value="Unassembled WGS sequence"/>
</dbReference>
<evidence type="ECO:0000256" key="8">
    <source>
        <dbReference type="ARBA" id="ARBA00022741"/>
    </source>
</evidence>
<dbReference type="FunFam" id="1.10.238.10:FF:000001">
    <property type="entry name" value="Calmodulin 1"/>
    <property type="match status" value="1"/>
</dbReference>
<dbReference type="CDD" id="cd05117">
    <property type="entry name" value="STKc_CAMK"/>
    <property type="match status" value="1"/>
</dbReference>
<dbReference type="InterPro" id="IPR000719">
    <property type="entry name" value="Prot_kinase_dom"/>
</dbReference>
<gene>
    <name evidence="18" type="ORF">SteCoe_15444</name>
</gene>
<dbReference type="Gene3D" id="1.10.510.10">
    <property type="entry name" value="Transferase(Phosphotransferase) domain 1"/>
    <property type="match status" value="1"/>
</dbReference>
<dbReference type="GO" id="GO:0005524">
    <property type="term" value="F:ATP binding"/>
    <property type="evidence" value="ECO:0007669"/>
    <property type="project" value="UniProtKB-UniRule"/>
</dbReference>
<evidence type="ECO:0000313" key="19">
    <source>
        <dbReference type="Proteomes" id="UP000187209"/>
    </source>
</evidence>
<dbReference type="EC" id="2.7.11.1" evidence="3"/>
<evidence type="ECO:0000256" key="10">
    <source>
        <dbReference type="ARBA" id="ARBA00022837"/>
    </source>
</evidence>
<evidence type="ECO:0000256" key="11">
    <source>
        <dbReference type="ARBA" id="ARBA00022840"/>
    </source>
</evidence>
<dbReference type="InterPro" id="IPR002048">
    <property type="entry name" value="EF_hand_dom"/>
</dbReference>
<dbReference type="PROSITE" id="PS00108">
    <property type="entry name" value="PROTEIN_KINASE_ST"/>
    <property type="match status" value="1"/>
</dbReference>
<evidence type="ECO:0000313" key="18">
    <source>
        <dbReference type="EMBL" id="OMJ83593.1"/>
    </source>
</evidence>
<evidence type="ECO:0000256" key="9">
    <source>
        <dbReference type="ARBA" id="ARBA00022777"/>
    </source>
</evidence>
<keyword evidence="7" id="KW-0677">Repeat</keyword>
<proteinExistence type="inferred from homology"/>
<dbReference type="CDD" id="cd00051">
    <property type="entry name" value="EFh"/>
    <property type="match status" value="1"/>
</dbReference>
<keyword evidence="9" id="KW-0418">Kinase</keyword>
<evidence type="ECO:0000256" key="4">
    <source>
        <dbReference type="ARBA" id="ARBA00022527"/>
    </source>
</evidence>
<reference evidence="18 19" key="1">
    <citation type="submission" date="2016-11" db="EMBL/GenBank/DDBJ databases">
        <title>The macronuclear genome of Stentor coeruleus: a giant cell with tiny introns.</title>
        <authorList>
            <person name="Slabodnick M."/>
            <person name="Ruby J.G."/>
            <person name="Reiff S.B."/>
            <person name="Swart E.C."/>
            <person name="Gosai S."/>
            <person name="Prabakaran S."/>
            <person name="Witkowska E."/>
            <person name="Larue G.E."/>
            <person name="Fisher S."/>
            <person name="Freeman R.M."/>
            <person name="Gunawardena J."/>
            <person name="Chu W."/>
            <person name="Stover N.A."/>
            <person name="Gregory B.D."/>
            <person name="Nowacki M."/>
            <person name="Derisi J."/>
            <person name="Roy S.W."/>
            <person name="Marshall W.F."/>
            <person name="Sood P."/>
        </authorList>
    </citation>
    <scope>NUCLEOTIDE SEQUENCE [LARGE SCALE GENOMIC DNA]</scope>
    <source>
        <strain evidence="18">WM001</strain>
    </source>
</reference>
<keyword evidence="4" id="KW-0723">Serine/threonine-protein kinase</keyword>
<accession>A0A1R2C3J3</accession>
<dbReference type="InterPro" id="IPR008271">
    <property type="entry name" value="Ser/Thr_kinase_AS"/>
</dbReference>
<dbReference type="GO" id="GO:0005509">
    <property type="term" value="F:calcium ion binding"/>
    <property type="evidence" value="ECO:0007669"/>
    <property type="project" value="InterPro"/>
</dbReference>
<keyword evidence="6" id="KW-0479">Metal-binding</keyword>
<evidence type="ECO:0000256" key="6">
    <source>
        <dbReference type="ARBA" id="ARBA00022723"/>
    </source>
</evidence>
<feature type="domain" description="EF-hand" evidence="17">
    <location>
        <begin position="389"/>
        <end position="424"/>
    </location>
</feature>
<dbReference type="PROSITE" id="PS00107">
    <property type="entry name" value="PROTEIN_KINASE_ATP"/>
    <property type="match status" value="1"/>
</dbReference>
<keyword evidence="10" id="KW-0106">Calcium</keyword>
<keyword evidence="5" id="KW-0808">Transferase</keyword>
<comment type="catalytic activity">
    <reaction evidence="14">
        <text>L-seryl-[protein] + ATP = O-phospho-L-seryl-[protein] + ADP + H(+)</text>
        <dbReference type="Rhea" id="RHEA:17989"/>
        <dbReference type="Rhea" id="RHEA-COMP:9863"/>
        <dbReference type="Rhea" id="RHEA-COMP:11604"/>
        <dbReference type="ChEBI" id="CHEBI:15378"/>
        <dbReference type="ChEBI" id="CHEBI:29999"/>
        <dbReference type="ChEBI" id="CHEBI:30616"/>
        <dbReference type="ChEBI" id="CHEBI:83421"/>
        <dbReference type="ChEBI" id="CHEBI:456216"/>
        <dbReference type="EC" id="2.7.11.1"/>
    </reaction>
</comment>
<dbReference type="InterPro" id="IPR011009">
    <property type="entry name" value="Kinase-like_dom_sf"/>
</dbReference>
<dbReference type="OrthoDB" id="40902at2759"/>
<keyword evidence="11 15" id="KW-0067">ATP-binding</keyword>
<dbReference type="Pfam" id="PF13499">
    <property type="entry name" value="EF-hand_7"/>
    <property type="match status" value="2"/>
</dbReference>
<comment type="caution">
    <text evidence="18">The sequence shown here is derived from an EMBL/GenBank/DDBJ whole genome shotgun (WGS) entry which is preliminary data.</text>
</comment>
<evidence type="ECO:0000259" key="17">
    <source>
        <dbReference type="PROSITE" id="PS50222"/>
    </source>
</evidence>
<evidence type="ECO:0000256" key="1">
    <source>
        <dbReference type="ARBA" id="ARBA00001946"/>
    </source>
</evidence>
<dbReference type="SMART" id="SM00054">
    <property type="entry name" value="EFh"/>
    <property type="match status" value="4"/>
</dbReference>
<dbReference type="SUPFAM" id="SSF47473">
    <property type="entry name" value="EF-hand"/>
    <property type="match status" value="1"/>
</dbReference>
<comment type="cofactor">
    <cofactor evidence="1">
        <name>Mg(2+)</name>
        <dbReference type="ChEBI" id="CHEBI:18420"/>
    </cofactor>
</comment>
<dbReference type="SUPFAM" id="SSF56112">
    <property type="entry name" value="Protein kinase-like (PK-like)"/>
    <property type="match status" value="1"/>
</dbReference>
<name>A0A1R2C3J3_9CILI</name>
<keyword evidence="8 15" id="KW-0547">Nucleotide-binding</keyword>
<feature type="domain" description="EF-hand" evidence="17">
    <location>
        <begin position="460"/>
        <end position="495"/>
    </location>
</feature>
<dbReference type="EMBL" id="MPUH01000298">
    <property type="protein sequence ID" value="OMJ83593.1"/>
    <property type="molecule type" value="Genomic_DNA"/>
</dbReference>
<dbReference type="InterPro" id="IPR018247">
    <property type="entry name" value="EF_Hand_1_Ca_BS"/>
</dbReference>
<comment type="catalytic activity">
    <reaction evidence="13">
        <text>L-threonyl-[protein] + ATP = O-phospho-L-threonyl-[protein] + ADP + H(+)</text>
        <dbReference type="Rhea" id="RHEA:46608"/>
        <dbReference type="Rhea" id="RHEA-COMP:11060"/>
        <dbReference type="Rhea" id="RHEA-COMP:11605"/>
        <dbReference type="ChEBI" id="CHEBI:15378"/>
        <dbReference type="ChEBI" id="CHEBI:30013"/>
        <dbReference type="ChEBI" id="CHEBI:30616"/>
        <dbReference type="ChEBI" id="CHEBI:61977"/>
        <dbReference type="ChEBI" id="CHEBI:456216"/>
        <dbReference type="EC" id="2.7.11.1"/>
    </reaction>
</comment>
<dbReference type="SMART" id="SM00220">
    <property type="entry name" value="S_TKc"/>
    <property type="match status" value="1"/>
</dbReference>
<dbReference type="PROSITE" id="PS50222">
    <property type="entry name" value="EF_HAND_2"/>
    <property type="match status" value="4"/>
</dbReference>
<comment type="subunit">
    <text evidence="2">Monomer.</text>
</comment>
<feature type="domain" description="EF-hand" evidence="17">
    <location>
        <begin position="352"/>
        <end position="387"/>
    </location>
</feature>
<dbReference type="InterPro" id="IPR050205">
    <property type="entry name" value="CDPK_Ser/Thr_kinases"/>
</dbReference>
<evidence type="ECO:0000256" key="15">
    <source>
        <dbReference type="PROSITE-ProRule" id="PRU10141"/>
    </source>
</evidence>
<dbReference type="FunFam" id="3.30.200.20:FF:000315">
    <property type="entry name" value="Calcium-dependent protein kinase 3"/>
    <property type="match status" value="1"/>
</dbReference>
<dbReference type="Pfam" id="PF00069">
    <property type="entry name" value="Pkinase"/>
    <property type="match status" value="1"/>
</dbReference>
<dbReference type="PROSITE" id="PS00018">
    <property type="entry name" value="EF_HAND_1"/>
    <property type="match status" value="3"/>
</dbReference>
<sequence>MGGICAGKVMIQGPLSPRHPLVYNTKYDIKFNAGQFVQENTESFYDIYTLDKSPIGTGAFAEVWLCTHQLSNELRAVKILHKSGISEEDIRIRSVFMEVEILKTLDHPNILKVYEYFEDDQNYYIIMEYCEGGDVFDKLEQNGPFTERYAAKAMRFLLSGLNYLHSRRVVHRDIKPENLLITNGGSFEDFNIKIIDFNVATRKETKKIQGVSGTTDYMAPEVFRGVYDEKCDLWSAGIVLYLMMSTCLPFASPNDEEAEKNICIGKFSFPNEIFGNVSKSCKDLIIKLLTKNPSSRPSALEALTHPWLKIAQERVDKSAYEKTLTKLKTIKSTSKLKDLFTTFMISQLSNLTSTRKLEKVFYQIDKNKDGTINMEELIEELQKEMPLEDAKRQAEEIMSNIDSDGSGQVDYTEYLKIAIEEETLLTKENLKKAFCYFDKDRSGSIEKTEMRKWLGTGDIIPEEIITDLMNEADVNGDGTIDLSEFESLLISRLDLEEPTTA</sequence>
<evidence type="ECO:0000256" key="7">
    <source>
        <dbReference type="ARBA" id="ARBA00022737"/>
    </source>
</evidence>
<dbReference type="InterPro" id="IPR017441">
    <property type="entry name" value="Protein_kinase_ATP_BS"/>
</dbReference>
<dbReference type="FunFam" id="1.10.510.10:FF:000571">
    <property type="entry name" value="Maternal embryonic leucine zipper kinase"/>
    <property type="match status" value="1"/>
</dbReference>
<feature type="binding site" evidence="15">
    <location>
        <position position="78"/>
    </location>
    <ligand>
        <name>ATP</name>
        <dbReference type="ChEBI" id="CHEBI:30616"/>
    </ligand>
</feature>